<organism evidence="3 4">
    <name type="scientific">Marinibaculum pumilum</name>
    <dbReference type="NCBI Taxonomy" id="1766165"/>
    <lineage>
        <taxon>Bacteria</taxon>
        <taxon>Pseudomonadati</taxon>
        <taxon>Pseudomonadota</taxon>
        <taxon>Alphaproteobacteria</taxon>
        <taxon>Rhodospirillales</taxon>
        <taxon>Rhodospirillaceae</taxon>
        <taxon>Marinibaculum</taxon>
    </lineage>
</organism>
<dbReference type="RefSeq" id="WP_379897711.1">
    <property type="nucleotide sequence ID" value="NZ_JBHRTR010000005.1"/>
</dbReference>
<protein>
    <submittedName>
        <fullName evidence="3">Class I adenylate-forming enzyme family protein</fullName>
    </submittedName>
</protein>
<dbReference type="InterPro" id="IPR000873">
    <property type="entry name" value="AMP-dep_synth/lig_dom"/>
</dbReference>
<dbReference type="InterPro" id="IPR050237">
    <property type="entry name" value="ATP-dep_AMP-bd_enzyme"/>
</dbReference>
<proteinExistence type="predicted"/>
<dbReference type="Proteomes" id="UP001595528">
    <property type="component" value="Unassembled WGS sequence"/>
</dbReference>
<feature type="domain" description="AMP-binding enzyme C-terminal" evidence="2">
    <location>
        <begin position="424"/>
        <end position="500"/>
    </location>
</feature>
<gene>
    <name evidence="3" type="ORF">ACFOGJ_01910</name>
</gene>
<dbReference type="InterPro" id="IPR020845">
    <property type="entry name" value="AMP-binding_CS"/>
</dbReference>
<dbReference type="Gene3D" id="3.30.300.30">
    <property type="match status" value="1"/>
</dbReference>
<dbReference type="PANTHER" id="PTHR43767">
    <property type="entry name" value="LONG-CHAIN-FATTY-ACID--COA LIGASE"/>
    <property type="match status" value="1"/>
</dbReference>
<dbReference type="Pfam" id="PF13193">
    <property type="entry name" value="AMP-binding_C"/>
    <property type="match status" value="1"/>
</dbReference>
<dbReference type="PANTHER" id="PTHR43767:SF1">
    <property type="entry name" value="NONRIBOSOMAL PEPTIDE SYNTHASE PES1 (EUROFUNG)-RELATED"/>
    <property type="match status" value="1"/>
</dbReference>
<dbReference type="EMBL" id="JBHRTR010000005">
    <property type="protein sequence ID" value="MFC3225967.1"/>
    <property type="molecule type" value="Genomic_DNA"/>
</dbReference>
<comment type="caution">
    <text evidence="3">The sequence shown here is derived from an EMBL/GenBank/DDBJ whole genome shotgun (WGS) entry which is preliminary data.</text>
</comment>
<dbReference type="NCBIfam" id="NF004837">
    <property type="entry name" value="PRK06187.1"/>
    <property type="match status" value="1"/>
</dbReference>
<reference evidence="4" key="1">
    <citation type="journal article" date="2019" name="Int. J. Syst. Evol. Microbiol.">
        <title>The Global Catalogue of Microorganisms (GCM) 10K type strain sequencing project: providing services to taxonomists for standard genome sequencing and annotation.</title>
        <authorList>
            <consortium name="The Broad Institute Genomics Platform"/>
            <consortium name="The Broad Institute Genome Sequencing Center for Infectious Disease"/>
            <person name="Wu L."/>
            <person name="Ma J."/>
        </authorList>
    </citation>
    <scope>NUCLEOTIDE SEQUENCE [LARGE SCALE GENOMIC DNA]</scope>
    <source>
        <strain evidence="4">KCTC 42964</strain>
    </source>
</reference>
<dbReference type="InterPro" id="IPR025110">
    <property type="entry name" value="AMP-bd_C"/>
</dbReference>
<evidence type="ECO:0000259" key="1">
    <source>
        <dbReference type="Pfam" id="PF00501"/>
    </source>
</evidence>
<dbReference type="SUPFAM" id="SSF56801">
    <property type="entry name" value="Acetyl-CoA synthetase-like"/>
    <property type="match status" value="1"/>
</dbReference>
<keyword evidence="4" id="KW-1185">Reference proteome</keyword>
<dbReference type="InterPro" id="IPR045851">
    <property type="entry name" value="AMP-bd_C_sf"/>
</dbReference>
<dbReference type="Gene3D" id="3.40.50.12780">
    <property type="entry name" value="N-terminal domain of ligase-like"/>
    <property type="match status" value="1"/>
</dbReference>
<sequence length="519" mass="55597">MYRIAQLLDRARQQRPGHVATRMDDRVRTWAQVHERIARLAAAYRALGAAPGDRVALLGLNSDRYFETIFATAWAGTAVVPVNTRLAAPEIAYILEDCRPAILVVDTAFQAVLADLPAALRPAVTISLDAAPVPDGQADHEALIAGHAPMPAAPAGGSDLAGIYYTGGTTGRSKGVMLSHDNLVTNAFNTVDGMRFDRDTNVLHAAPMFHLADGMNSYAVTALGGSHCFIPRFTPEGALEAIGRYGASHAAMVPTMLNMLSRVEGLERFDTSTLRQINFGAAPMQEAVFRRVQAKFPHVRLLHGYGMTETAPLLTVLPAEYNTLDGPLAGRLSSCGLAVLGVELRIVDAEGQEVPTGTVGEIAARGPNVMLGYWNRPEETAAVLRDGWMHTGDGGYMDEEGFVFIVDRIKDMVVSGGENVYSAEVENAIALMDAVAEVAVFGIPHPEWGEAVHATVVPVAGQALTAEAVIAHCRTEIAGYKCPRSVEIRGEPMPVSGAGKILKTELRKPYWRGETRGVA</sequence>
<evidence type="ECO:0000313" key="3">
    <source>
        <dbReference type="EMBL" id="MFC3225967.1"/>
    </source>
</evidence>
<dbReference type="Pfam" id="PF00501">
    <property type="entry name" value="AMP-binding"/>
    <property type="match status" value="1"/>
</dbReference>
<evidence type="ECO:0000259" key="2">
    <source>
        <dbReference type="Pfam" id="PF13193"/>
    </source>
</evidence>
<dbReference type="InterPro" id="IPR042099">
    <property type="entry name" value="ANL_N_sf"/>
</dbReference>
<accession>A0ABV7KUE2</accession>
<evidence type="ECO:0000313" key="4">
    <source>
        <dbReference type="Proteomes" id="UP001595528"/>
    </source>
</evidence>
<name>A0ABV7KUE2_9PROT</name>
<feature type="domain" description="AMP-dependent synthetase/ligase" evidence="1">
    <location>
        <begin position="9"/>
        <end position="374"/>
    </location>
</feature>
<dbReference type="PROSITE" id="PS00455">
    <property type="entry name" value="AMP_BINDING"/>
    <property type="match status" value="1"/>
</dbReference>